<evidence type="ECO:0000256" key="5">
    <source>
        <dbReference type="ARBA" id="ARBA00022729"/>
    </source>
</evidence>
<dbReference type="WBParaSite" id="ECPE_0000606401-mRNA-1">
    <property type="protein sequence ID" value="ECPE_0000606401-mRNA-1"/>
    <property type="gene ID" value="ECPE_0000606401"/>
</dbReference>
<evidence type="ECO:0000256" key="13">
    <source>
        <dbReference type="SAM" id="MobiDB-lite"/>
    </source>
</evidence>
<dbReference type="InterPro" id="IPR050174">
    <property type="entry name" value="Protocadherin/Cadherin-CA"/>
</dbReference>
<feature type="domain" description="Cadherin" evidence="15">
    <location>
        <begin position="202"/>
        <end position="339"/>
    </location>
</feature>
<name>A0A183AGG6_9TREM</name>
<dbReference type="PANTHER" id="PTHR24028:SF146">
    <property type="entry name" value="CADHERIN 96CB, ISOFORM D-RELATED"/>
    <property type="match status" value="1"/>
</dbReference>
<gene>
    <name evidence="16" type="ORF">ECPE_LOCUS6051</name>
</gene>
<evidence type="ECO:0000256" key="8">
    <source>
        <dbReference type="ARBA" id="ARBA00022889"/>
    </source>
</evidence>
<dbReference type="GO" id="GO:0005886">
    <property type="term" value="C:plasma membrane"/>
    <property type="evidence" value="ECO:0007669"/>
    <property type="project" value="UniProtKB-SubCell"/>
</dbReference>
<dbReference type="SMART" id="SM00112">
    <property type="entry name" value="CA"/>
    <property type="match status" value="5"/>
</dbReference>
<feature type="domain" description="Cadherin" evidence="15">
    <location>
        <begin position="369"/>
        <end position="478"/>
    </location>
</feature>
<feature type="domain" description="Cadherin" evidence="15">
    <location>
        <begin position="49"/>
        <end position="194"/>
    </location>
</feature>
<evidence type="ECO:0000256" key="6">
    <source>
        <dbReference type="ARBA" id="ARBA00022737"/>
    </source>
</evidence>
<dbReference type="InterPro" id="IPR002126">
    <property type="entry name" value="Cadherin-like_dom"/>
</dbReference>
<protein>
    <submittedName>
        <fullName evidence="18">Cadherin domain-containing protein</fullName>
    </submittedName>
</protein>
<evidence type="ECO:0000259" key="15">
    <source>
        <dbReference type="PROSITE" id="PS50268"/>
    </source>
</evidence>
<evidence type="ECO:0000256" key="11">
    <source>
        <dbReference type="ARBA" id="ARBA00023180"/>
    </source>
</evidence>
<comment type="subcellular location">
    <subcellularLocation>
        <location evidence="1">Cell membrane</location>
        <topology evidence="1">Single-pass type I membrane protein</topology>
    </subcellularLocation>
</comment>
<dbReference type="Pfam" id="PF00028">
    <property type="entry name" value="Cadherin"/>
    <property type="match status" value="1"/>
</dbReference>
<feature type="domain" description="Cadherin" evidence="15">
    <location>
        <begin position="649"/>
        <end position="768"/>
    </location>
</feature>
<proteinExistence type="predicted"/>
<keyword evidence="11" id="KW-0325">Glycoprotein</keyword>
<dbReference type="FunFam" id="2.60.40.60:FF:000123">
    <property type="entry name" value="Protocadherin beta 4"/>
    <property type="match status" value="1"/>
</dbReference>
<evidence type="ECO:0000256" key="4">
    <source>
        <dbReference type="ARBA" id="ARBA00022723"/>
    </source>
</evidence>
<feature type="region of interest" description="Disordered" evidence="13">
    <location>
        <begin position="535"/>
        <end position="558"/>
    </location>
</feature>
<keyword evidence="7 12" id="KW-0106">Calcium</keyword>
<dbReference type="GO" id="GO:0007156">
    <property type="term" value="P:homophilic cell adhesion via plasma membrane adhesion molecules"/>
    <property type="evidence" value="ECO:0007669"/>
    <property type="project" value="InterPro"/>
</dbReference>
<evidence type="ECO:0000313" key="18">
    <source>
        <dbReference type="WBParaSite" id="ECPE_0000606401-mRNA-1"/>
    </source>
</evidence>
<dbReference type="GO" id="GO:0005509">
    <property type="term" value="F:calcium ion binding"/>
    <property type="evidence" value="ECO:0007669"/>
    <property type="project" value="UniProtKB-UniRule"/>
</dbReference>
<dbReference type="OrthoDB" id="6252479at2759"/>
<dbReference type="InterPro" id="IPR015919">
    <property type="entry name" value="Cadherin-like_sf"/>
</dbReference>
<reference evidence="16 17" key="2">
    <citation type="submission" date="2018-11" db="EMBL/GenBank/DDBJ databases">
        <authorList>
            <consortium name="Pathogen Informatics"/>
        </authorList>
    </citation>
    <scope>NUCLEOTIDE SEQUENCE [LARGE SCALE GENOMIC DNA]</scope>
    <source>
        <strain evidence="16 17">Egypt</strain>
    </source>
</reference>
<dbReference type="CDD" id="cd11304">
    <property type="entry name" value="Cadherin_repeat"/>
    <property type="match status" value="5"/>
</dbReference>
<evidence type="ECO:0000313" key="17">
    <source>
        <dbReference type="Proteomes" id="UP000272942"/>
    </source>
</evidence>
<reference evidence="18" key="1">
    <citation type="submission" date="2016-06" db="UniProtKB">
        <authorList>
            <consortium name="WormBaseParasite"/>
        </authorList>
    </citation>
    <scope>IDENTIFICATION</scope>
</reference>
<keyword evidence="3 14" id="KW-0812">Transmembrane</keyword>
<dbReference type="PRINTS" id="PR00205">
    <property type="entry name" value="CADHERIN"/>
</dbReference>
<keyword evidence="5" id="KW-0732">Signal</keyword>
<evidence type="ECO:0000256" key="7">
    <source>
        <dbReference type="ARBA" id="ARBA00022837"/>
    </source>
</evidence>
<dbReference type="PROSITE" id="PS50268">
    <property type="entry name" value="CADHERIN_2"/>
    <property type="match status" value="5"/>
</dbReference>
<evidence type="ECO:0000256" key="3">
    <source>
        <dbReference type="ARBA" id="ARBA00022692"/>
    </source>
</evidence>
<dbReference type="Proteomes" id="UP000272942">
    <property type="component" value="Unassembled WGS sequence"/>
</dbReference>
<feature type="transmembrane region" description="Helical" evidence="14">
    <location>
        <begin position="6"/>
        <end position="25"/>
    </location>
</feature>
<dbReference type="PANTHER" id="PTHR24028">
    <property type="entry name" value="CADHERIN-87A"/>
    <property type="match status" value="1"/>
</dbReference>
<keyword evidence="9 14" id="KW-1133">Transmembrane helix</keyword>
<dbReference type="Gene3D" id="2.60.40.60">
    <property type="entry name" value="Cadherins"/>
    <property type="match status" value="5"/>
</dbReference>
<evidence type="ECO:0000256" key="9">
    <source>
        <dbReference type="ARBA" id="ARBA00022989"/>
    </source>
</evidence>
<keyword evidence="10 14" id="KW-0472">Membrane</keyword>
<organism evidence="18">
    <name type="scientific">Echinostoma caproni</name>
    <dbReference type="NCBI Taxonomy" id="27848"/>
    <lineage>
        <taxon>Eukaryota</taxon>
        <taxon>Metazoa</taxon>
        <taxon>Spiralia</taxon>
        <taxon>Lophotrochozoa</taxon>
        <taxon>Platyhelminthes</taxon>
        <taxon>Trematoda</taxon>
        <taxon>Digenea</taxon>
        <taxon>Plagiorchiida</taxon>
        <taxon>Echinostomata</taxon>
        <taxon>Echinostomatoidea</taxon>
        <taxon>Echinostomatidae</taxon>
        <taxon>Echinostoma</taxon>
    </lineage>
</organism>
<keyword evidence="2" id="KW-1003">Cell membrane</keyword>
<dbReference type="PROSITE" id="PS00232">
    <property type="entry name" value="CADHERIN_1"/>
    <property type="match status" value="2"/>
</dbReference>
<keyword evidence="8" id="KW-0130">Cell adhesion</keyword>
<evidence type="ECO:0000256" key="10">
    <source>
        <dbReference type="ARBA" id="ARBA00023136"/>
    </source>
</evidence>
<evidence type="ECO:0000256" key="2">
    <source>
        <dbReference type="ARBA" id="ARBA00022475"/>
    </source>
</evidence>
<dbReference type="InterPro" id="IPR020894">
    <property type="entry name" value="Cadherin_CS"/>
</dbReference>
<evidence type="ECO:0000313" key="16">
    <source>
        <dbReference type="EMBL" id="VDP77284.1"/>
    </source>
</evidence>
<dbReference type="EMBL" id="UZAN01042973">
    <property type="protein sequence ID" value="VDP77284.1"/>
    <property type="molecule type" value="Genomic_DNA"/>
</dbReference>
<keyword evidence="17" id="KW-1185">Reference proteome</keyword>
<evidence type="ECO:0000256" key="14">
    <source>
        <dbReference type="SAM" id="Phobius"/>
    </source>
</evidence>
<evidence type="ECO:0000256" key="12">
    <source>
        <dbReference type="PROSITE-ProRule" id="PRU00043"/>
    </source>
</evidence>
<dbReference type="AlphaFoldDB" id="A0A183AGG6"/>
<accession>A0A183AGG6</accession>
<sequence>MWPSPVWTNSIVAGFVNFLYLSILIHTPPVVISTRYRPNPSSMHADLTRPVRFTVSISESDIADQTVANLTALLWASTEIPTRMSTELHTQRVRPKYELLDVSANLLANLPPQRHVNFVQLVQLDSQTGVVRFTVPLDRERLCPDAMGTEQKCTISLLIAIHLSPTNDSQLSAQTIYADLTVLVIDVNDNAPYFTVINSADSAPLAVLTVDEECPIGTMIQLPQATDPDALEHGVQRYEFHPTTTPARVREYFDIVQFRHQPGLRCEDVTPVQLELVNGRGPADSRPMVACLRTIKRLDRETVGDQFHFRLVAFDSDEKRGEIAVQLLVRDVNDHAPEWASKLERFDSTGRSLWVSASPTDPPQPSETRQTHYAFSVPECTTQHKLVRLEARDQDDAQQNAGKITFRLSEHSPDSQTNTLRRRIFISNNHLYLTDRGLRGLVQPNLTVVVIASDGAGKSTEAWFHLRIEDCNDHRPMILIQNTDYISIPEESTGQSHLISLITVRDFDLVTSPNSKFTCFLNDTTYLELKEVVTGPTADDSTPSEATHLRDDESAGDESVDLTARRGRWSVYRLGSRPEIAFDREAGAVYTVLLECVDKGIPALTATRLITIHVEDINDNAPQFITRCSPYLQNLGTVERQQQQLDRDCPAQFEFTVYEDAERGVLIGSVRAMDLDSGENARLVYSLHPLHPSSNPTNSNESESFRPESLFAVSPMGELHLIGELDRESQNRYEFLVQATDHGKTRQLSSTATVTILVGDVNDCAPIFQGEYVFEHPSSYFGLLARLRVRTSAHPNSGGKRDGEF</sequence>
<dbReference type="SUPFAM" id="SSF49313">
    <property type="entry name" value="Cadherin-like"/>
    <property type="match status" value="4"/>
</dbReference>
<keyword evidence="6" id="KW-0677">Repeat</keyword>
<feature type="domain" description="Cadherin" evidence="15">
    <location>
        <begin position="582"/>
        <end position="624"/>
    </location>
</feature>
<evidence type="ECO:0000256" key="1">
    <source>
        <dbReference type="ARBA" id="ARBA00004251"/>
    </source>
</evidence>
<keyword evidence="4" id="KW-0479">Metal-binding</keyword>